<protein>
    <submittedName>
        <fullName evidence="8">ABC transporter, permease/ATP binding protein, probably Oleandomycin (Drug resistance) exporter</fullName>
        <ecNumber evidence="8">3.6.3.30</ecNumber>
    </submittedName>
</protein>
<keyword evidence="4" id="KW-0547">Nucleotide-binding</keyword>
<keyword evidence="3" id="KW-0813">Transport</keyword>
<dbReference type="InterPro" id="IPR003439">
    <property type="entry name" value="ABC_transporter-like_ATP-bd"/>
</dbReference>
<dbReference type="GO" id="GO:0005886">
    <property type="term" value="C:plasma membrane"/>
    <property type="evidence" value="ECO:0007669"/>
    <property type="project" value="UniProtKB-SubCell"/>
</dbReference>
<dbReference type="EMBL" id="JGZI01000010">
    <property type="protein sequence ID" value="KFI81600.1"/>
    <property type="molecule type" value="Genomic_DNA"/>
</dbReference>
<dbReference type="GO" id="GO:0005524">
    <property type="term" value="F:ATP binding"/>
    <property type="evidence" value="ECO:0007669"/>
    <property type="project" value="UniProtKB-KW"/>
</dbReference>
<evidence type="ECO:0000256" key="2">
    <source>
        <dbReference type="ARBA" id="ARBA00005417"/>
    </source>
</evidence>
<evidence type="ECO:0000256" key="3">
    <source>
        <dbReference type="ARBA" id="ARBA00022448"/>
    </source>
</evidence>
<dbReference type="SUPFAM" id="SSF52540">
    <property type="entry name" value="P-loop containing nucleoside triphosphate hydrolases"/>
    <property type="match status" value="1"/>
</dbReference>
<dbReference type="eggNOG" id="COG1131">
    <property type="taxonomic scope" value="Bacteria"/>
</dbReference>
<accession>A0A087CEA0</accession>
<dbReference type="Gene3D" id="3.40.50.300">
    <property type="entry name" value="P-loop containing nucleotide triphosphate hydrolases"/>
    <property type="match status" value="1"/>
</dbReference>
<dbReference type="InterPro" id="IPR027417">
    <property type="entry name" value="P-loop_NTPase"/>
</dbReference>
<comment type="similarity">
    <text evidence="2">Belongs to the ABC transporter superfamily.</text>
</comment>
<feature type="domain" description="ABC transporter" evidence="7">
    <location>
        <begin position="9"/>
        <end position="240"/>
    </location>
</feature>
<dbReference type="GO" id="GO:0046677">
    <property type="term" value="P:response to antibiotic"/>
    <property type="evidence" value="ECO:0007669"/>
    <property type="project" value="UniProtKB-KW"/>
</dbReference>
<dbReference type="STRING" id="218140.BPSY_2012"/>
<organism evidence="8 9">
    <name type="scientific">Bifidobacterium psychraerophilum</name>
    <dbReference type="NCBI Taxonomy" id="218140"/>
    <lineage>
        <taxon>Bacteria</taxon>
        <taxon>Bacillati</taxon>
        <taxon>Actinomycetota</taxon>
        <taxon>Actinomycetes</taxon>
        <taxon>Bifidobacteriales</taxon>
        <taxon>Bifidobacteriaceae</taxon>
        <taxon>Bifidobacterium</taxon>
    </lineage>
</organism>
<dbReference type="InterPro" id="IPR050763">
    <property type="entry name" value="ABC_transporter_ATP-binding"/>
</dbReference>
<evidence type="ECO:0000313" key="9">
    <source>
        <dbReference type="Proteomes" id="UP000029050"/>
    </source>
</evidence>
<gene>
    <name evidence="8" type="ORF">BPSY_2012</name>
</gene>
<comment type="caution">
    <text evidence="8">The sequence shown here is derived from an EMBL/GenBank/DDBJ whole genome shotgun (WGS) entry which is preliminary data.</text>
</comment>
<dbReference type="Pfam" id="PF00005">
    <property type="entry name" value="ABC_tran"/>
    <property type="match status" value="1"/>
</dbReference>
<keyword evidence="5" id="KW-0067">ATP-binding</keyword>
<keyword evidence="8" id="KW-0378">Hydrolase</keyword>
<dbReference type="Proteomes" id="UP000029050">
    <property type="component" value="Unassembled WGS sequence"/>
</dbReference>
<evidence type="ECO:0000256" key="6">
    <source>
        <dbReference type="ARBA" id="ARBA00023251"/>
    </source>
</evidence>
<evidence type="ECO:0000313" key="8">
    <source>
        <dbReference type="EMBL" id="KFI81600.1"/>
    </source>
</evidence>
<dbReference type="PANTHER" id="PTHR42711:SF5">
    <property type="entry name" value="ABC TRANSPORTER ATP-BINDING PROTEIN NATA"/>
    <property type="match status" value="1"/>
</dbReference>
<sequence>MNSGDYPALLCSHIRKSYGGVNVLGDVDLRVEYGEILALLGRNGAGKSTLVSIACGLEQPDSGEIRTGGMIPSSASRSAFGRCLGLAPQSIGVYPQLTVLQNLLGFALLYGLSTRAAHQNADETIDMLGLSAQRDLKAERLSGGQQRRLHTGIALVHRPKILFLDEATVGADVEARASILHTVRSVAESGTAVIYTTHYLEEVEALDAHVAFLVNGSISDSGSLRRVVSSHASPSIRVRFEGSQQPQVTGWHRSGDYLEADVSGVDSRGSRGAGIDPGQALAVLLRDPHCRGRVLADVDMVRPDLESAYLNIVGSASEQREA</sequence>
<dbReference type="GO" id="GO:0016887">
    <property type="term" value="F:ATP hydrolysis activity"/>
    <property type="evidence" value="ECO:0007669"/>
    <property type="project" value="InterPro"/>
</dbReference>
<name>A0A087CEA0_9BIFI</name>
<proteinExistence type="inferred from homology"/>
<dbReference type="OrthoDB" id="9804819at2"/>
<dbReference type="AlphaFoldDB" id="A0A087CEA0"/>
<comment type="subcellular location">
    <subcellularLocation>
        <location evidence="1">Cell membrane</location>
        <topology evidence="1">Peripheral membrane protein</topology>
    </subcellularLocation>
</comment>
<dbReference type="PANTHER" id="PTHR42711">
    <property type="entry name" value="ABC TRANSPORTER ATP-BINDING PROTEIN"/>
    <property type="match status" value="1"/>
</dbReference>
<dbReference type="SMART" id="SM00382">
    <property type="entry name" value="AAA"/>
    <property type="match status" value="1"/>
</dbReference>
<evidence type="ECO:0000259" key="7">
    <source>
        <dbReference type="PROSITE" id="PS50893"/>
    </source>
</evidence>
<evidence type="ECO:0000256" key="1">
    <source>
        <dbReference type="ARBA" id="ARBA00004202"/>
    </source>
</evidence>
<keyword evidence="9" id="KW-1185">Reference proteome</keyword>
<dbReference type="PROSITE" id="PS50893">
    <property type="entry name" value="ABC_TRANSPORTER_2"/>
    <property type="match status" value="1"/>
</dbReference>
<evidence type="ECO:0000256" key="5">
    <source>
        <dbReference type="ARBA" id="ARBA00022840"/>
    </source>
</evidence>
<evidence type="ECO:0000256" key="4">
    <source>
        <dbReference type="ARBA" id="ARBA00022741"/>
    </source>
</evidence>
<reference evidence="8 9" key="1">
    <citation type="submission" date="2014-03" db="EMBL/GenBank/DDBJ databases">
        <title>Genomics of Bifidobacteria.</title>
        <authorList>
            <person name="Ventura M."/>
            <person name="Milani C."/>
            <person name="Lugli G.A."/>
        </authorList>
    </citation>
    <scope>NUCLEOTIDE SEQUENCE [LARGE SCALE GENOMIC DNA]</scope>
    <source>
        <strain evidence="8 9">LMG 21775</strain>
    </source>
</reference>
<dbReference type="InterPro" id="IPR003593">
    <property type="entry name" value="AAA+_ATPase"/>
</dbReference>
<dbReference type="RefSeq" id="WP_033497664.1">
    <property type="nucleotide sequence ID" value="NZ_JGZI01000010.1"/>
</dbReference>
<keyword evidence="6" id="KW-0046">Antibiotic resistance</keyword>
<dbReference type="EC" id="3.6.3.30" evidence="8"/>
<dbReference type="GeneID" id="98299116"/>